<dbReference type="CDD" id="cd11385">
    <property type="entry name" value="RagC_like"/>
    <property type="match status" value="1"/>
</dbReference>
<feature type="region of interest" description="Disordered" evidence="8">
    <location>
        <begin position="50"/>
        <end position="70"/>
    </location>
</feature>
<comment type="similarity">
    <text evidence="2">Belongs to the GTR/RAG GTP-binding protein family.</text>
</comment>
<evidence type="ECO:0000259" key="9">
    <source>
        <dbReference type="SMART" id="SM00148"/>
    </source>
</evidence>
<dbReference type="SUPFAM" id="SSF52540">
    <property type="entry name" value="P-loop containing nucleoside triphosphate hydrolases"/>
    <property type="match status" value="1"/>
</dbReference>
<comment type="caution">
    <text evidence="10">The sequence shown here is derived from an EMBL/GenBank/DDBJ whole genome shotgun (WGS) entry which is preliminary data.</text>
</comment>
<dbReference type="Gene3D" id="3.30.450.190">
    <property type="match status" value="1"/>
</dbReference>
<dbReference type="PANTHER" id="PTHR11259">
    <property type="entry name" value="RAS-RELATED GTP BINDING RAG/GTR YEAST"/>
    <property type="match status" value="1"/>
</dbReference>
<organism evidence="10 11">
    <name type="scientific">Seiridium unicorne</name>
    <dbReference type="NCBI Taxonomy" id="138068"/>
    <lineage>
        <taxon>Eukaryota</taxon>
        <taxon>Fungi</taxon>
        <taxon>Dikarya</taxon>
        <taxon>Ascomycota</taxon>
        <taxon>Pezizomycotina</taxon>
        <taxon>Sordariomycetes</taxon>
        <taxon>Xylariomycetidae</taxon>
        <taxon>Amphisphaeriales</taxon>
        <taxon>Sporocadaceae</taxon>
        <taxon>Seiridium</taxon>
    </lineage>
</organism>
<comment type="subcellular location">
    <subcellularLocation>
        <location evidence="1">Endomembrane system</location>
    </subcellularLocation>
</comment>
<reference evidence="10 11" key="1">
    <citation type="journal article" date="2024" name="J. Plant Pathol.">
        <title>Sequence and assembly of the genome of Seiridium unicorne, isolate CBS 538.82, causal agent of cypress canker disease.</title>
        <authorList>
            <person name="Scali E."/>
            <person name="Rocca G.D."/>
            <person name="Danti R."/>
            <person name="Garbelotto M."/>
            <person name="Barberini S."/>
            <person name="Baroncelli R."/>
            <person name="Emiliani G."/>
        </authorList>
    </citation>
    <scope>NUCLEOTIDE SEQUENCE [LARGE SCALE GENOMIC DNA]</scope>
    <source>
        <strain evidence="10 11">BM-138-508</strain>
    </source>
</reference>
<dbReference type="Gene3D" id="3.20.20.190">
    <property type="entry name" value="Phosphatidylinositol (PI) phosphodiesterase"/>
    <property type="match status" value="1"/>
</dbReference>
<evidence type="ECO:0000256" key="1">
    <source>
        <dbReference type="ARBA" id="ARBA00004308"/>
    </source>
</evidence>
<dbReference type="SMART" id="SM00148">
    <property type="entry name" value="PLCXc"/>
    <property type="match status" value="1"/>
</dbReference>
<accession>A0ABR2US04</accession>
<evidence type="ECO:0000256" key="8">
    <source>
        <dbReference type="SAM" id="MobiDB-lite"/>
    </source>
</evidence>
<feature type="compositionally biased region" description="Polar residues" evidence="8">
    <location>
        <begin position="22"/>
        <end position="31"/>
    </location>
</feature>
<evidence type="ECO:0000313" key="11">
    <source>
        <dbReference type="Proteomes" id="UP001408356"/>
    </source>
</evidence>
<evidence type="ECO:0000256" key="7">
    <source>
        <dbReference type="ARBA" id="ARBA00049117"/>
    </source>
</evidence>
<protein>
    <submittedName>
        <fullName evidence="10">GTP-binding protein</fullName>
    </submittedName>
</protein>
<dbReference type="InterPro" id="IPR039400">
    <property type="entry name" value="RagC/D"/>
</dbReference>
<feature type="domain" description="Phosphatidylinositol-specific phospholipase C X" evidence="9">
    <location>
        <begin position="476"/>
        <end position="645"/>
    </location>
</feature>
<dbReference type="Pfam" id="PF04670">
    <property type="entry name" value="Gtr1_RagA"/>
    <property type="match status" value="1"/>
</dbReference>
<dbReference type="InterPro" id="IPR000909">
    <property type="entry name" value="PLipase_C_PInositol-sp_X_dom"/>
</dbReference>
<name>A0ABR2US04_9PEZI</name>
<dbReference type="InterPro" id="IPR017946">
    <property type="entry name" value="PLC-like_Pdiesterase_TIM-brl"/>
</dbReference>
<sequence length="803" mass="89680">MSARLGGWDPIFKSGDHPQSLERAQNSPSPAQLNLERVFEQNRLRHNQQAKNGIQPAELANPGPPTKGKPRLLLMGQRRSGKSSISSVVFHKLPPSETLFLESTARIQKDSMASFMDFQVWDFPGQIDIFENPTFDIDAMFGEIGALIWVIDAQDDYMEAVARLNVTILNLQSRFPNIKIEVFIHKVDGLSDDYKLDIQRDITIRIQDELSDHGFDNVPIRFHLTSIYNHSIFEAFSKVIQKLIPRLGSLEAMLTNLCRTCRFEKAYLFDVLSKIYIATDSAPADMASYEICSDYIDVIIDLTEVYGSWPRSQGYRESLEGEPWNQKLEDQVASNWAESCMVLTDGNRPIMLREVDKYLALVAIMKEDSYDKMPLVNMNVEVVVEGLKEFFEITKPKAGDELRAESESARMRLLTTLALASSYTKLPALGATNPAEPAPLAQLALQKVIRDATEIFGSPPEIENSTRSRWMSAYPDDTPLTALSIPGVHDAATWNYTQARQDALQPITDLVNITLRAPETYRCQRSSIASALGAGVRFFDFRYALDPTESRLVFWHQDALMSELSAVDDVLFALWDWLDAHPSEVVFLSFQYEGATYAGASNSAVVQRMFYETITSPSSRRFFVQSRNSLGSLGEARGKAILMTRSGMGQLPPGYEDDVPGLYLSPELWTDNSPDIELLYNTTTNSTAYIEDYYEPSVPLSANASENIEAKVEAVVAHLNKAAGKDLADSLFITFTSGQHLGADEPVYPEIMALGNGTEVTLDGGVNQRLLPVLRDLKGQRRGIVVLDFWDEPAGLVDAILDL</sequence>
<evidence type="ECO:0000313" key="10">
    <source>
        <dbReference type="EMBL" id="KAK9417119.1"/>
    </source>
</evidence>
<keyword evidence="4" id="KW-0378">Hydrolase</keyword>
<dbReference type="InterPro" id="IPR006762">
    <property type="entry name" value="Gtr1_RagA"/>
</dbReference>
<dbReference type="Proteomes" id="UP001408356">
    <property type="component" value="Unassembled WGS sequence"/>
</dbReference>
<keyword evidence="11" id="KW-1185">Reference proteome</keyword>
<keyword evidence="3" id="KW-0547">Nucleotide-binding</keyword>
<comment type="catalytic activity">
    <reaction evidence="7">
        <text>GTP + H2O = GDP + phosphate + H(+)</text>
        <dbReference type="Rhea" id="RHEA:19669"/>
        <dbReference type="ChEBI" id="CHEBI:15377"/>
        <dbReference type="ChEBI" id="CHEBI:15378"/>
        <dbReference type="ChEBI" id="CHEBI:37565"/>
        <dbReference type="ChEBI" id="CHEBI:43474"/>
        <dbReference type="ChEBI" id="CHEBI:58189"/>
    </reaction>
    <physiologicalReaction direction="left-to-right" evidence="7">
        <dbReference type="Rhea" id="RHEA:19670"/>
    </physiologicalReaction>
</comment>
<dbReference type="EMBL" id="JARVKF010000401">
    <property type="protein sequence ID" value="KAK9417119.1"/>
    <property type="molecule type" value="Genomic_DNA"/>
</dbReference>
<evidence type="ECO:0000256" key="2">
    <source>
        <dbReference type="ARBA" id="ARBA00007756"/>
    </source>
</evidence>
<gene>
    <name evidence="10" type="ORF">SUNI508_09137</name>
</gene>
<evidence type="ECO:0000256" key="3">
    <source>
        <dbReference type="ARBA" id="ARBA00022741"/>
    </source>
</evidence>
<keyword evidence="6" id="KW-0472">Membrane</keyword>
<dbReference type="PROSITE" id="PS50007">
    <property type="entry name" value="PIPLC_X_DOMAIN"/>
    <property type="match status" value="1"/>
</dbReference>
<dbReference type="Gene3D" id="3.40.50.300">
    <property type="entry name" value="P-loop containing nucleotide triphosphate hydrolases"/>
    <property type="match status" value="1"/>
</dbReference>
<feature type="region of interest" description="Disordered" evidence="8">
    <location>
        <begin position="1"/>
        <end position="31"/>
    </location>
</feature>
<keyword evidence="5" id="KW-0342">GTP-binding</keyword>
<dbReference type="SUPFAM" id="SSF51695">
    <property type="entry name" value="PLC-like phosphodiesterases"/>
    <property type="match status" value="1"/>
</dbReference>
<proteinExistence type="inferred from homology"/>
<dbReference type="InterPro" id="IPR027417">
    <property type="entry name" value="P-loop_NTPase"/>
</dbReference>
<evidence type="ECO:0000256" key="6">
    <source>
        <dbReference type="ARBA" id="ARBA00023136"/>
    </source>
</evidence>
<evidence type="ECO:0000256" key="4">
    <source>
        <dbReference type="ARBA" id="ARBA00022801"/>
    </source>
</evidence>
<dbReference type="PANTHER" id="PTHR11259:SF2">
    <property type="entry name" value="GH16429P"/>
    <property type="match status" value="1"/>
</dbReference>
<evidence type="ECO:0000256" key="5">
    <source>
        <dbReference type="ARBA" id="ARBA00023134"/>
    </source>
</evidence>